<evidence type="ECO:0000256" key="14">
    <source>
        <dbReference type="ARBA" id="ARBA00047683"/>
    </source>
</evidence>
<evidence type="ECO:0000313" key="19">
    <source>
        <dbReference type="Proteomes" id="UP000471298"/>
    </source>
</evidence>
<keyword evidence="7 15" id="KW-0028">Amino-acid biosynthesis</keyword>
<dbReference type="SUPFAM" id="SSF56322">
    <property type="entry name" value="ADC synthase"/>
    <property type="match status" value="1"/>
</dbReference>
<comment type="cofactor">
    <cofactor evidence="1 15">
        <name>Mg(2+)</name>
        <dbReference type="ChEBI" id="CHEBI:18420"/>
    </cofactor>
</comment>
<keyword evidence="11 15" id="KW-0057">Aromatic amino acid biosynthesis</keyword>
<evidence type="ECO:0000256" key="2">
    <source>
        <dbReference type="ARBA" id="ARBA00004873"/>
    </source>
</evidence>
<dbReference type="InterPro" id="IPR015890">
    <property type="entry name" value="Chorismate_C"/>
</dbReference>
<dbReference type="PRINTS" id="PR00095">
    <property type="entry name" value="ANTSNTHASEI"/>
</dbReference>
<evidence type="ECO:0000256" key="15">
    <source>
        <dbReference type="RuleBase" id="RU364045"/>
    </source>
</evidence>
<dbReference type="InterPro" id="IPR019999">
    <property type="entry name" value="Anth_synth_I-like"/>
</dbReference>
<dbReference type="AlphaFoldDB" id="A0A6N7EV39"/>
<dbReference type="FunCoup" id="A0A6N7EV39">
    <property type="interactions" value="338"/>
</dbReference>
<evidence type="ECO:0000256" key="5">
    <source>
        <dbReference type="ARBA" id="ARBA00012266"/>
    </source>
</evidence>
<evidence type="ECO:0000256" key="11">
    <source>
        <dbReference type="ARBA" id="ARBA00023141"/>
    </source>
</evidence>
<keyword evidence="19" id="KW-1185">Reference proteome</keyword>
<evidence type="ECO:0000256" key="12">
    <source>
        <dbReference type="ARBA" id="ARBA00023239"/>
    </source>
</evidence>
<dbReference type="EMBL" id="WHNW01000006">
    <property type="protein sequence ID" value="MPV86322.1"/>
    <property type="molecule type" value="Genomic_DNA"/>
</dbReference>
<dbReference type="EC" id="4.1.3.27" evidence="5 15"/>
<comment type="catalytic activity">
    <reaction evidence="14 15">
        <text>chorismate + L-glutamine = anthranilate + pyruvate + L-glutamate + H(+)</text>
        <dbReference type="Rhea" id="RHEA:21732"/>
        <dbReference type="ChEBI" id="CHEBI:15361"/>
        <dbReference type="ChEBI" id="CHEBI:15378"/>
        <dbReference type="ChEBI" id="CHEBI:16567"/>
        <dbReference type="ChEBI" id="CHEBI:29748"/>
        <dbReference type="ChEBI" id="CHEBI:29985"/>
        <dbReference type="ChEBI" id="CHEBI:58359"/>
        <dbReference type="EC" id="4.1.3.27"/>
    </reaction>
</comment>
<dbReference type="NCBIfam" id="TIGR00564">
    <property type="entry name" value="trpE_most"/>
    <property type="match status" value="1"/>
</dbReference>
<sequence>MEYSNFSTYVEQGYNRIPVFTSVLCDLDTALTLYLKVANAPYSYLFESVQGGEQWARYSMIGLPSPHRIEIRGQQIHEIDDHQITNTLTCDDPLAYIDEVTARYRVPEHVPGLPEFMGGLVGYFAYDVIRLIEPALANADQVDELNIPDVVLIRSESVIVIDNLLGKAYLITLAEPNASSYQAAQARLNTLLASIKQPLPASSTTLSTQPPQNPPALHYSTPKPVFLENVAKAKQYIVDGDAFQIVLSQRMTLDFDESPLDLYRVLRTLNPSPYMYYLNLDEFTIVGASPEILVRFENRQAQVRPIAGTRKRGKTHEADLQLEKDLLNDPKELAEHLMLIDLGRNDIGRIAKPGKVNVDEKMAIERYSHVMHIVSNVIGDVLDDKSTMDVFKSVFPAGTLSGAPKIRAMQIIDELEPVKRNIYGGAIGYIAWNGNMDTAITIRTAIIKDKKLMVQAGAGIVYDSDPESEWEETLNKAASIITACQLIHRV</sequence>
<feature type="domain" description="Anthranilate synthase component I N-terminal" evidence="17">
    <location>
        <begin position="26"/>
        <end position="169"/>
    </location>
</feature>
<dbReference type="Proteomes" id="UP000471298">
    <property type="component" value="Unassembled WGS sequence"/>
</dbReference>
<evidence type="ECO:0000259" key="16">
    <source>
        <dbReference type="Pfam" id="PF00425"/>
    </source>
</evidence>
<dbReference type="PANTHER" id="PTHR11236:SF48">
    <property type="entry name" value="ISOCHORISMATE SYNTHASE MENF"/>
    <property type="match status" value="1"/>
</dbReference>
<dbReference type="InterPro" id="IPR005256">
    <property type="entry name" value="Anth_synth_I_PabB"/>
</dbReference>
<gene>
    <name evidence="15" type="primary">trpE</name>
    <name evidence="18" type="ORF">GCU85_06205</name>
</gene>
<dbReference type="UniPathway" id="UPA00035">
    <property type="reaction ID" value="UER00040"/>
</dbReference>
<feature type="domain" description="Chorismate-utilising enzyme C-terminal" evidence="16">
    <location>
        <begin position="225"/>
        <end position="476"/>
    </location>
</feature>
<dbReference type="GO" id="GO:0046872">
    <property type="term" value="F:metal ion binding"/>
    <property type="evidence" value="ECO:0007669"/>
    <property type="project" value="UniProtKB-KW"/>
</dbReference>
<dbReference type="InParanoid" id="A0A6N7EV39"/>
<keyword evidence="12 15" id="KW-0456">Lyase</keyword>
<dbReference type="Pfam" id="PF04715">
    <property type="entry name" value="Anth_synt_I_N"/>
    <property type="match status" value="1"/>
</dbReference>
<dbReference type="Gene3D" id="3.60.120.10">
    <property type="entry name" value="Anthranilate synthase"/>
    <property type="match status" value="1"/>
</dbReference>
<proteinExistence type="inferred from homology"/>
<evidence type="ECO:0000256" key="7">
    <source>
        <dbReference type="ARBA" id="ARBA00022605"/>
    </source>
</evidence>
<dbReference type="GO" id="GO:0000162">
    <property type="term" value="P:L-tryptophan biosynthetic process"/>
    <property type="evidence" value="ECO:0007669"/>
    <property type="project" value="UniProtKB-UniPathway"/>
</dbReference>
<keyword evidence="10 15" id="KW-0460">Magnesium</keyword>
<reference evidence="18 19" key="1">
    <citation type="submission" date="2019-10" db="EMBL/GenBank/DDBJ databases">
        <title>Cardiobacteriales fam. a chemoheterotrophic member of the order Cardiobacteriales, and proposal of Cardiobacteriales fam. nov.</title>
        <authorList>
            <person name="Wang C."/>
        </authorList>
    </citation>
    <scope>NUCLEOTIDE SEQUENCE [LARGE SCALE GENOMIC DNA]</scope>
    <source>
        <strain evidence="18 19">ML27</strain>
    </source>
</reference>
<evidence type="ECO:0000313" key="18">
    <source>
        <dbReference type="EMBL" id="MPV86322.1"/>
    </source>
</evidence>
<keyword evidence="8 15" id="KW-0479">Metal-binding</keyword>
<dbReference type="Pfam" id="PF00425">
    <property type="entry name" value="Chorismate_bind"/>
    <property type="match status" value="1"/>
</dbReference>
<keyword evidence="9 15" id="KW-0822">Tryptophan biosynthesis</keyword>
<accession>A0A6N7EV39</accession>
<comment type="subunit">
    <text evidence="4 15">Heterotetramer consisting of two non-identical subunits: a beta subunit (TrpG) and a large alpha subunit (TrpE).</text>
</comment>
<evidence type="ECO:0000256" key="13">
    <source>
        <dbReference type="ARBA" id="ARBA00025634"/>
    </source>
</evidence>
<dbReference type="InterPro" id="IPR006805">
    <property type="entry name" value="Anth_synth_I_N"/>
</dbReference>
<evidence type="ECO:0000256" key="6">
    <source>
        <dbReference type="ARBA" id="ARBA00020653"/>
    </source>
</evidence>
<name>A0A6N7EV39_9GAMM</name>
<dbReference type="PANTHER" id="PTHR11236">
    <property type="entry name" value="AMINOBENZOATE/ANTHRANILATE SYNTHASE"/>
    <property type="match status" value="1"/>
</dbReference>
<organism evidence="18 19">
    <name type="scientific">Ostreibacterium oceani</name>
    <dbReference type="NCBI Taxonomy" id="2654998"/>
    <lineage>
        <taxon>Bacteria</taxon>
        <taxon>Pseudomonadati</taxon>
        <taxon>Pseudomonadota</taxon>
        <taxon>Gammaproteobacteria</taxon>
        <taxon>Cardiobacteriales</taxon>
        <taxon>Ostreibacteriaceae</taxon>
        <taxon>Ostreibacterium</taxon>
    </lineage>
</organism>
<dbReference type="RefSeq" id="WP_152810323.1">
    <property type="nucleotide sequence ID" value="NZ_WHNW01000006.1"/>
</dbReference>
<comment type="similarity">
    <text evidence="3 15">Belongs to the anthranilate synthase component I family.</text>
</comment>
<comment type="caution">
    <text evidence="18">The sequence shown here is derived from an EMBL/GenBank/DDBJ whole genome shotgun (WGS) entry which is preliminary data.</text>
</comment>
<evidence type="ECO:0000256" key="9">
    <source>
        <dbReference type="ARBA" id="ARBA00022822"/>
    </source>
</evidence>
<comment type="pathway">
    <text evidence="2 15">Amino-acid biosynthesis; L-tryptophan biosynthesis; L-tryptophan from chorismate: step 1/5.</text>
</comment>
<protein>
    <recommendedName>
        <fullName evidence="6 15">Anthranilate synthase component 1</fullName>
        <ecNumber evidence="5 15">4.1.3.27</ecNumber>
    </recommendedName>
</protein>
<dbReference type="GO" id="GO:0004049">
    <property type="term" value="F:anthranilate synthase activity"/>
    <property type="evidence" value="ECO:0007669"/>
    <property type="project" value="UniProtKB-EC"/>
</dbReference>
<comment type="function">
    <text evidence="13 15">Part of a heterotetrameric complex that catalyzes the two-step biosynthesis of anthranilate, an intermediate in the biosynthesis of L-tryptophan. In the first step, the glutamine-binding beta subunit (TrpG) of anthranilate synthase (AS) provides the glutamine amidotransferase activity which generates ammonia as a substrate that, along with chorismate, is used in the second step, catalyzed by the large alpha subunit of AS (TrpE) to produce anthranilate. In the absence of TrpG, TrpE can synthesize anthranilate directly from chorismate and high concentrations of ammonia.</text>
</comment>
<evidence type="ECO:0000256" key="1">
    <source>
        <dbReference type="ARBA" id="ARBA00001946"/>
    </source>
</evidence>
<evidence type="ECO:0000259" key="17">
    <source>
        <dbReference type="Pfam" id="PF04715"/>
    </source>
</evidence>
<evidence type="ECO:0000256" key="10">
    <source>
        <dbReference type="ARBA" id="ARBA00022842"/>
    </source>
</evidence>
<evidence type="ECO:0000256" key="4">
    <source>
        <dbReference type="ARBA" id="ARBA00011575"/>
    </source>
</evidence>
<evidence type="ECO:0000256" key="3">
    <source>
        <dbReference type="ARBA" id="ARBA00009562"/>
    </source>
</evidence>
<dbReference type="InterPro" id="IPR005801">
    <property type="entry name" value="ADC_synthase"/>
</dbReference>
<evidence type="ECO:0000256" key="8">
    <source>
        <dbReference type="ARBA" id="ARBA00022723"/>
    </source>
</evidence>